<comment type="caution">
    <text evidence="1">The sequence shown here is derived from an EMBL/GenBank/DDBJ whole genome shotgun (WGS) entry which is preliminary data.</text>
</comment>
<proteinExistence type="predicted"/>
<name>A0ACB8D393_DERSI</name>
<dbReference type="EMBL" id="CM023472">
    <property type="protein sequence ID" value="KAH7959022.1"/>
    <property type="molecule type" value="Genomic_DNA"/>
</dbReference>
<reference evidence="1" key="1">
    <citation type="submission" date="2020-05" db="EMBL/GenBank/DDBJ databases">
        <title>Large-scale comparative analyses of tick genomes elucidate their genetic diversity and vector capacities.</title>
        <authorList>
            <person name="Jia N."/>
            <person name="Wang J."/>
            <person name="Shi W."/>
            <person name="Du L."/>
            <person name="Sun Y."/>
            <person name="Zhan W."/>
            <person name="Jiang J."/>
            <person name="Wang Q."/>
            <person name="Zhang B."/>
            <person name="Ji P."/>
            <person name="Sakyi L.B."/>
            <person name="Cui X."/>
            <person name="Yuan T."/>
            <person name="Jiang B."/>
            <person name="Yang W."/>
            <person name="Lam T.T.-Y."/>
            <person name="Chang Q."/>
            <person name="Ding S."/>
            <person name="Wang X."/>
            <person name="Zhu J."/>
            <person name="Ruan X."/>
            <person name="Zhao L."/>
            <person name="Wei J."/>
            <person name="Que T."/>
            <person name="Du C."/>
            <person name="Cheng J."/>
            <person name="Dai P."/>
            <person name="Han X."/>
            <person name="Huang E."/>
            <person name="Gao Y."/>
            <person name="Liu J."/>
            <person name="Shao H."/>
            <person name="Ye R."/>
            <person name="Li L."/>
            <person name="Wei W."/>
            <person name="Wang X."/>
            <person name="Wang C."/>
            <person name="Yang T."/>
            <person name="Huo Q."/>
            <person name="Li W."/>
            <person name="Guo W."/>
            <person name="Chen H."/>
            <person name="Zhou L."/>
            <person name="Ni X."/>
            <person name="Tian J."/>
            <person name="Zhou Y."/>
            <person name="Sheng Y."/>
            <person name="Liu T."/>
            <person name="Pan Y."/>
            <person name="Xia L."/>
            <person name="Li J."/>
            <person name="Zhao F."/>
            <person name="Cao W."/>
        </authorList>
    </citation>
    <scope>NUCLEOTIDE SEQUENCE</scope>
    <source>
        <strain evidence="1">Dsil-2018</strain>
    </source>
</reference>
<accession>A0ACB8D393</accession>
<organism evidence="1 2">
    <name type="scientific">Dermacentor silvarum</name>
    <name type="common">Tick</name>
    <dbReference type="NCBI Taxonomy" id="543639"/>
    <lineage>
        <taxon>Eukaryota</taxon>
        <taxon>Metazoa</taxon>
        <taxon>Ecdysozoa</taxon>
        <taxon>Arthropoda</taxon>
        <taxon>Chelicerata</taxon>
        <taxon>Arachnida</taxon>
        <taxon>Acari</taxon>
        <taxon>Parasitiformes</taxon>
        <taxon>Ixodida</taxon>
        <taxon>Ixodoidea</taxon>
        <taxon>Ixodidae</taxon>
        <taxon>Rhipicephalinae</taxon>
        <taxon>Dermacentor</taxon>
    </lineage>
</organism>
<gene>
    <name evidence="1" type="ORF">HPB49_007356</name>
</gene>
<protein>
    <submittedName>
        <fullName evidence="1">Uncharacterized protein</fullName>
    </submittedName>
</protein>
<evidence type="ECO:0000313" key="1">
    <source>
        <dbReference type="EMBL" id="KAH7959022.1"/>
    </source>
</evidence>
<evidence type="ECO:0000313" key="2">
    <source>
        <dbReference type="Proteomes" id="UP000821865"/>
    </source>
</evidence>
<sequence>MDERSPEDIQSSSATADALRSPSRQSSRKASVYGRSATDEAVTTRSWKADATGSRISLAPSERPRHGASRTGVKSRTKKQPIKKSAPAPTNPTGSGAPTSTAGLSGSGVVSSPSTATVTQKAIEDRTARTGVSGEAPQEDVAAHSASSPMSGGVRGAVDSTGVASVDASRTQATSIRHSTQPEGVVTTGTESSGPSSPAGACDRVVSSGGSGASVASPGGRRISLPLSPTAKGHPLRRLSFFSSPGTAGSSMADVSAPKQLHRRPTATFTSSSHSGQFGVRQEVNVPPNPESFKRKLSEQRLPCKPNVASMAVGKAQQMYIHRPDQAVDKSRRLFLVLLGVSFVVLIIVASIAYLVMPRQRVNGKTTNQSFCFSGGCVEHADIIGLSDVSKGAHESSPCENFGHFVCSIWEARHKENIVHKRFTQSVVLDAVMDLIVSLEKFSGQRHALAISQRPARMMDACLTDRPSDDEMALNQLLDFMRNTSFGFPDEDVDVSNYSRPLHALTELAYNWALPLWFFADLVMPRNSTAAHIIISLSHSSLGDLYNSLHEALMVYEDVYLCAEQNFIQLWLSRAASYQQSWASVDERSSDASLFRMDTSLVASHHIVLKTVSLSLALLKAPFYYPDATSAIIYGGVGFIYATELVKVLNSLSLLLDGRNSIVPSENGFSQAYVSAPYSCSGMADNDIFPRYIGLELAYATYRQFRSDDEDMPLWNAKEYSPEQVFFATVCYLMCDMERGADACTLQMKRFREFATAFSCPPGFAKEPCEILH</sequence>
<dbReference type="Proteomes" id="UP000821865">
    <property type="component" value="Chromosome 3"/>
</dbReference>
<keyword evidence="2" id="KW-1185">Reference proteome</keyword>